<evidence type="ECO:0000313" key="2">
    <source>
        <dbReference type="EMBL" id="UEL48781.1"/>
    </source>
</evidence>
<protein>
    <submittedName>
        <fullName evidence="2">SGNH/GDSL hydrolase family protein</fullName>
    </submittedName>
</protein>
<dbReference type="EMBL" id="CP081135">
    <property type="protein sequence ID" value="UEL48781.1"/>
    <property type="molecule type" value="Genomic_DNA"/>
</dbReference>
<evidence type="ECO:0000256" key="1">
    <source>
        <dbReference type="SAM" id="Phobius"/>
    </source>
</evidence>
<feature type="transmembrane region" description="Helical" evidence="1">
    <location>
        <begin position="16"/>
        <end position="36"/>
    </location>
</feature>
<dbReference type="GO" id="GO:0016787">
    <property type="term" value="F:hydrolase activity"/>
    <property type="evidence" value="ECO:0007669"/>
    <property type="project" value="UniProtKB-KW"/>
</dbReference>
<dbReference type="Gene3D" id="3.40.50.1110">
    <property type="entry name" value="SGNH hydrolase"/>
    <property type="match status" value="1"/>
</dbReference>
<reference evidence="2 3" key="1">
    <citation type="journal article" date="2023" name="Int. J. Syst. Evol. Microbiol.">
        <title>Terrisporobacter hibernicus sp. nov., isolated from bovine faeces in Northern Ireland.</title>
        <authorList>
            <person name="Mitchell M."/>
            <person name="Nguyen S.V."/>
            <person name="Connor M."/>
            <person name="Fairley D.J."/>
            <person name="Donoghue O."/>
            <person name="Marshall H."/>
            <person name="Koolman L."/>
            <person name="McMullan G."/>
            <person name="Schaffer K.E."/>
            <person name="McGrath J.W."/>
            <person name="Fanning S."/>
        </authorList>
    </citation>
    <scope>NUCLEOTIDE SEQUENCE [LARGE SCALE GENOMIC DNA]</scope>
    <source>
        <strain evidence="2 3">MCA3</strain>
    </source>
</reference>
<keyword evidence="1" id="KW-1133">Transmembrane helix</keyword>
<keyword evidence="1" id="KW-0812">Transmembrane</keyword>
<dbReference type="RefSeq" id="WP_074920192.1">
    <property type="nucleotide sequence ID" value="NZ_CP081135.1"/>
</dbReference>
<accession>A0AAX2ZID8</accession>
<keyword evidence="1" id="KW-0472">Membrane</keyword>
<keyword evidence="2" id="KW-0378">Hydrolase</keyword>
<proteinExistence type="predicted"/>
<name>A0AAX2ZID8_9FIRM</name>
<evidence type="ECO:0000313" key="3">
    <source>
        <dbReference type="Proteomes" id="UP001198983"/>
    </source>
</evidence>
<gene>
    <name evidence="2" type="ORF">JW646_04845</name>
</gene>
<organism evidence="2 3">
    <name type="scientific">Terrisporobacter hibernicus</name>
    <dbReference type="NCBI Taxonomy" id="2813371"/>
    <lineage>
        <taxon>Bacteria</taxon>
        <taxon>Bacillati</taxon>
        <taxon>Bacillota</taxon>
        <taxon>Clostridia</taxon>
        <taxon>Peptostreptococcales</taxon>
        <taxon>Peptostreptococcaceae</taxon>
        <taxon>Terrisporobacter</taxon>
    </lineage>
</organism>
<dbReference type="AlphaFoldDB" id="A0AAX2ZID8"/>
<sequence length="253" mass="28698">MSRLNKHKLQQKKKKSFIIISSFAIIAILILSILIFPEISNSISISKTNWTVLSNNTDIDDMEYVVSEQPKKATKKIDLDGYLFLGDSYTVLLKDTITKHNPNAIIKAVEGVQPDYWIDNFSDLPKNDDVKGVVLLIGVNGATYSNNIPNKEKLISSLAKKYKNKTIYVQEVFPVGKKFSNANPKSFNKSIKNNNKATKKYCDRYDNVYYINATHNLITKDGYLKFTRDGLHIAGNKQETFYENIVSAINKSN</sequence>
<dbReference type="Proteomes" id="UP001198983">
    <property type="component" value="Chromosome"/>
</dbReference>
<dbReference type="InterPro" id="IPR036514">
    <property type="entry name" value="SGNH_hydro_sf"/>
</dbReference>
<keyword evidence="3" id="KW-1185">Reference proteome</keyword>
<dbReference type="KEGG" id="tem:JW646_04845"/>
<dbReference type="SUPFAM" id="SSF52266">
    <property type="entry name" value="SGNH hydrolase"/>
    <property type="match status" value="1"/>
</dbReference>